<name>A0A0C3IIP3_PISTI</name>
<feature type="compositionally biased region" description="Basic and acidic residues" evidence="2">
    <location>
        <begin position="231"/>
        <end position="258"/>
    </location>
</feature>
<dbReference type="AlphaFoldDB" id="A0A0C3IIP3"/>
<feature type="compositionally biased region" description="Basic and acidic residues" evidence="2">
    <location>
        <begin position="118"/>
        <end position="140"/>
    </location>
</feature>
<feature type="region of interest" description="Disordered" evidence="2">
    <location>
        <begin position="225"/>
        <end position="258"/>
    </location>
</feature>
<feature type="coiled-coil region" evidence="1">
    <location>
        <begin position="29"/>
        <end position="65"/>
    </location>
</feature>
<dbReference type="Proteomes" id="UP000054217">
    <property type="component" value="Unassembled WGS sequence"/>
</dbReference>
<dbReference type="STRING" id="870435.A0A0C3IIP3"/>
<dbReference type="InParanoid" id="A0A0C3IIP3"/>
<reference evidence="3 4" key="1">
    <citation type="submission" date="2014-04" db="EMBL/GenBank/DDBJ databases">
        <authorList>
            <consortium name="DOE Joint Genome Institute"/>
            <person name="Kuo A."/>
            <person name="Kohler A."/>
            <person name="Costa M.D."/>
            <person name="Nagy L.G."/>
            <person name="Floudas D."/>
            <person name="Copeland A."/>
            <person name="Barry K.W."/>
            <person name="Cichocki N."/>
            <person name="Veneault-Fourrey C."/>
            <person name="LaButti K."/>
            <person name="Lindquist E.A."/>
            <person name="Lipzen A."/>
            <person name="Lundell T."/>
            <person name="Morin E."/>
            <person name="Murat C."/>
            <person name="Sun H."/>
            <person name="Tunlid A."/>
            <person name="Henrissat B."/>
            <person name="Grigoriev I.V."/>
            <person name="Hibbett D.S."/>
            <person name="Martin F."/>
            <person name="Nordberg H.P."/>
            <person name="Cantor M.N."/>
            <person name="Hua S.X."/>
        </authorList>
    </citation>
    <scope>NUCLEOTIDE SEQUENCE [LARGE SCALE GENOMIC DNA]</scope>
    <source>
        <strain evidence="3 4">Marx 270</strain>
    </source>
</reference>
<evidence type="ECO:0000256" key="2">
    <source>
        <dbReference type="SAM" id="MobiDB-lite"/>
    </source>
</evidence>
<accession>A0A0C3IIP3</accession>
<dbReference type="EMBL" id="KN832039">
    <property type="protein sequence ID" value="KIN96842.1"/>
    <property type="molecule type" value="Genomic_DNA"/>
</dbReference>
<feature type="region of interest" description="Disordered" evidence="2">
    <location>
        <begin position="118"/>
        <end position="156"/>
    </location>
</feature>
<reference evidence="4" key="2">
    <citation type="submission" date="2015-01" db="EMBL/GenBank/DDBJ databases">
        <title>Evolutionary Origins and Diversification of the Mycorrhizal Mutualists.</title>
        <authorList>
            <consortium name="DOE Joint Genome Institute"/>
            <consortium name="Mycorrhizal Genomics Consortium"/>
            <person name="Kohler A."/>
            <person name="Kuo A."/>
            <person name="Nagy L.G."/>
            <person name="Floudas D."/>
            <person name="Copeland A."/>
            <person name="Barry K.W."/>
            <person name="Cichocki N."/>
            <person name="Veneault-Fourrey C."/>
            <person name="LaButti K."/>
            <person name="Lindquist E.A."/>
            <person name="Lipzen A."/>
            <person name="Lundell T."/>
            <person name="Morin E."/>
            <person name="Murat C."/>
            <person name="Riley R."/>
            <person name="Ohm R."/>
            <person name="Sun H."/>
            <person name="Tunlid A."/>
            <person name="Henrissat B."/>
            <person name="Grigoriev I.V."/>
            <person name="Hibbett D.S."/>
            <person name="Martin F."/>
        </authorList>
    </citation>
    <scope>NUCLEOTIDE SEQUENCE [LARGE SCALE GENOMIC DNA]</scope>
    <source>
        <strain evidence="4">Marx 270</strain>
    </source>
</reference>
<sequence>MTLMMRAKAKERKRRKVAEQAWHEEQVWLEAKRAAREQAEAERIAQEAEEQRACEEEERHEAKCKHKAEAEKGNEAGIGAGSSEATGEIKRVVMDPGCTHCTRAKAVCEFLIDGNKKRDTEAGPKAATKVDRGKKWRPNEESPEPGPSKKKWVKSKSVEVLDVNEPEAGGSGARKAGMIANNLASLYDLHKTTVNNLGWITNALEVILNELYRYGMLVSLSASGSSELDSNELHEEAKWLEADAKGEEAEGEDKDMAE</sequence>
<evidence type="ECO:0000256" key="1">
    <source>
        <dbReference type="SAM" id="Coils"/>
    </source>
</evidence>
<keyword evidence="1" id="KW-0175">Coiled coil</keyword>
<gene>
    <name evidence="3" type="ORF">M404DRAFT_32892</name>
</gene>
<evidence type="ECO:0000313" key="4">
    <source>
        <dbReference type="Proteomes" id="UP000054217"/>
    </source>
</evidence>
<proteinExistence type="predicted"/>
<keyword evidence="4" id="KW-1185">Reference proteome</keyword>
<dbReference type="HOGENOM" id="CLU_048923_0_0_1"/>
<evidence type="ECO:0000313" key="3">
    <source>
        <dbReference type="EMBL" id="KIN96842.1"/>
    </source>
</evidence>
<organism evidence="3 4">
    <name type="scientific">Pisolithus tinctorius Marx 270</name>
    <dbReference type="NCBI Taxonomy" id="870435"/>
    <lineage>
        <taxon>Eukaryota</taxon>
        <taxon>Fungi</taxon>
        <taxon>Dikarya</taxon>
        <taxon>Basidiomycota</taxon>
        <taxon>Agaricomycotina</taxon>
        <taxon>Agaricomycetes</taxon>
        <taxon>Agaricomycetidae</taxon>
        <taxon>Boletales</taxon>
        <taxon>Sclerodermatineae</taxon>
        <taxon>Pisolithaceae</taxon>
        <taxon>Pisolithus</taxon>
    </lineage>
</organism>
<protein>
    <submittedName>
        <fullName evidence="3">Uncharacterized protein</fullName>
    </submittedName>
</protein>